<protein>
    <recommendedName>
        <fullName evidence="3">Abi-like protein</fullName>
    </recommendedName>
</protein>
<dbReference type="Proteomes" id="UP001595685">
    <property type="component" value="Unassembled WGS sequence"/>
</dbReference>
<evidence type="ECO:0000313" key="1">
    <source>
        <dbReference type="EMBL" id="MFC3689544.1"/>
    </source>
</evidence>
<sequence>MALYEWNASTAGLLGTALGHSEIVLRNAIDTALTARHQRLHRAGHWLDDPHRELDQRARDDIETARARLQRAGAPALPGKLIAELTFGFWRFLLARRYTTTLWSGIRPGFPHMPGRDRRVIEAPVARLHLLRNRIAHHEPLLAEPLPDRYDDLLTLVGYVDPALRTWLEAITDIPHQLARRP</sequence>
<organism evidence="1 2">
    <name type="scientific">Aquipuribacter hungaricus</name>
    <dbReference type="NCBI Taxonomy" id="545624"/>
    <lineage>
        <taxon>Bacteria</taxon>
        <taxon>Bacillati</taxon>
        <taxon>Actinomycetota</taxon>
        <taxon>Actinomycetes</taxon>
        <taxon>Micrococcales</taxon>
        <taxon>Intrasporangiaceae</taxon>
        <taxon>Aquipuribacter</taxon>
    </lineage>
</organism>
<dbReference type="RefSeq" id="WP_340291715.1">
    <property type="nucleotide sequence ID" value="NZ_JBBEOI010000047.1"/>
</dbReference>
<evidence type="ECO:0000313" key="2">
    <source>
        <dbReference type="Proteomes" id="UP001595685"/>
    </source>
</evidence>
<comment type="caution">
    <text evidence="1">The sequence shown here is derived from an EMBL/GenBank/DDBJ whole genome shotgun (WGS) entry which is preliminary data.</text>
</comment>
<dbReference type="EMBL" id="JBHRWW010000010">
    <property type="protein sequence ID" value="MFC3689544.1"/>
    <property type="molecule type" value="Genomic_DNA"/>
</dbReference>
<gene>
    <name evidence="1" type="ORF">ACFOLH_14425</name>
</gene>
<proteinExistence type="predicted"/>
<evidence type="ECO:0008006" key="3">
    <source>
        <dbReference type="Google" id="ProtNLM"/>
    </source>
</evidence>
<name>A0ABV7WIC9_9MICO</name>
<accession>A0ABV7WIC9</accession>
<keyword evidence="2" id="KW-1185">Reference proteome</keyword>
<reference evidence="2" key="1">
    <citation type="journal article" date="2019" name="Int. J. Syst. Evol. Microbiol.">
        <title>The Global Catalogue of Microorganisms (GCM) 10K type strain sequencing project: providing services to taxonomists for standard genome sequencing and annotation.</title>
        <authorList>
            <consortium name="The Broad Institute Genomics Platform"/>
            <consortium name="The Broad Institute Genome Sequencing Center for Infectious Disease"/>
            <person name="Wu L."/>
            <person name="Ma J."/>
        </authorList>
    </citation>
    <scope>NUCLEOTIDE SEQUENCE [LARGE SCALE GENOMIC DNA]</scope>
    <source>
        <strain evidence="2">NCAIM B.02333</strain>
    </source>
</reference>